<evidence type="ECO:0000256" key="5">
    <source>
        <dbReference type="ARBA" id="ARBA00022737"/>
    </source>
</evidence>
<dbReference type="GO" id="GO:0061630">
    <property type="term" value="F:ubiquitin protein ligase activity"/>
    <property type="evidence" value="ECO:0007669"/>
    <property type="project" value="UniProtKB-EC"/>
</dbReference>
<feature type="domain" description="C-JID" evidence="8">
    <location>
        <begin position="300"/>
        <end position="403"/>
    </location>
</feature>
<dbReference type="InterPro" id="IPR013083">
    <property type="entry name" value="Znf_RING/FYVE/PHD"/>
</dbReference>
<evidence type="ECO:0000256" key="6">
    <source>
        <dbReference type="ARBA" id="ARBA00022771"/>
    </source>
</evidence>
<evidence type="ECO:0000256" key="2">
    <source>
        <dbReference type="ARBA" id="ARBA00012483"/>
    </source>
</evidence>
<dbReference type="GO" id="GO:0008270">
    <property type="term" value="F:zinc ion binding"/>
    <property type="evidence" value="ECO:0007669"/>
    <property type="project" value="UniProtKB-KW"/>
</dbReference>
<accession>A0A7J8R8G5</accession>
<comment type="catalytic activity">
    <reaction evidence="1">
        <text>S-ubiquitinyl-[E2 ubiquitin-conjugating enzyme]-L-cysteine + [acceptor protein]-L-lysine = [E2 ubiquitin-conjugating enzyme]-L-cysteine + N(6)-ubiquitinyl-[acceptor protein]-L-lysine.</text>
        <dbReference type="EC" id="2.3.2.27"/>
    </reaction>
</comment>
<gene>
    <name evidence="9" type="ORF">Godav_011016</name>
</gene>
<reference evidence="9 10" key="1">
    <citation type="journal article" date="2019" name="Genome Biol. Evol.">
        <title>Insights into the evolution of the New World diploid cottons (Gossypium, subgenus Houzingenia) based on genome sequencing.</title>
        <authorList>
            <person name="Grover C.E."/>
            <person name="Arick M.A. 2nd"/>
            <person name="Thrash A."/>
            <person name="Conover J.L."/>
            <person name="Sanders W.S."/>
            <person name="Peterson D.G."/>
            <person name="Frelichowski J.E."/>
            <person name="Scheffler J.A."/>
            <person name="Scheffler B.E."/>
            <person name="Wendel J.F."/>
        </authorList>
    </citation>
    <scope>NUCLEOTIDE SEQUENCE [LARGE SCALE GENOMIC DNA]</scope>
    <source>
        <strain evidence="9">27</strain>
        <tissue evidence="9">Leaf</tissue>
    </source>
</reference>
<comment type="caution">
    <text evidence="9">The sequence shown here is derived from an EMBL/GenBank/DDBJ whole genome shotgun (WGS) entry which is preliminary data.</text>
</comment>
<keyword evidence="5" id="KW-0677">Repeat</keyword>
<keyword evidence="7" id="KW-0862">Zinc</keyword>
<protein>
    <recommendedName>
        <fullName evidence="2">RING-type E3 ubiquitin transferase</fullName>
        <ecNumber evidence="2">2.3.2.27</ecNumber>
    </recommendedName>
</protein>
<dbReference type="Gene3D" id="3.30.40.10">
    <property type="entry name" value="Zinc/RING finger domain, C3HC4 (zinc finger)"/>
    <property type="match status" value="1"/>
</dbReference>
<dbReference type="EMBL" id="JABFAC010000004">
    <property type="protein sequence ID" value="MBA0610129.1"/>
    <property type="molecule type" value="Genomic_DNA"/>
</dbReference>
<dbReference type="PANTHER" id="PTHR15710">
    <property type="entry name" value="E3 UBIQUITIN-PROTEIN LIGASE PRAJA"/>
    <property type="match status" value="1"/>
</dbReference>
<dbReference type="AlphaFoldDB" id="A0A7J8R8G5"/>
<evidence type="ECO:0000313" key="9">
    <source>
        <dbReference type="EMBL" id="MBA0610129.1"/>
    </source>
</evidence>
<dbReference type="GO" id="GO:0005737">
    <property type="term" value="C:cytoplasm"/>
    <property type="evidence" value="ECO:0007669"/>
    <property type="project" value="TreeGrafter"/>
</dbReference>
<evidence type="ECO:0000256" key="7">
    <source>
        <dbReference type="ARBA" id="ARBA00022833"/>
    </source>
</evidence>
<name>A0A7J8R8G5_GOSDV</name>
<keyword evidence="10" id="KW-1185">Reference proteome</keyword>
<evidence type="ECO:0000259" key="8">
    <source>
        <dbReference type="Pfam" id="PF20160"/>
    </source>
</evidence>
<dbReference type="SUPFAM" id="SSF57850">
    <property type="entry name" value="RING/U-box"/>
    <property type="match status" value="1"/>
</dbReference>
<evidence type="ECO:0000256" key="3">
    <source>
        <dbReference type="ARBA" id="ARBA00022614"/>
    </source>
</evidence>
<proteinExistence type="predicted"/>
<dbReference type="EC" id="2.3.2.27" evidence="2"/>
<dbReference type="PANTHER" id="PTHR15710:SF59">
    <property type="entry name" value="E3 UBIQUITIN-PROTEIN LIGASE SDIR1-LIKE"/>
    <property type="match status" value="1"/>
</dbReference>
<keyword evidence="6" id="KW-0863">Zinc-finger</keyword>
<sequence>MASTPYEYDIFQQHTFEDNIISQSHDIASQFINIELTIDFVFIPVHHDFSVDITITNHTSLRETFRFELDILENQYLFDQVLFPTFRRLRINTASLAYHYFVNEIFVRGMRSIGTNREVLPLRSVIHVSIMDSDGVSMGRALAESALEFESSNYGMVPAKESLVKKTVRMVRVEDGDQEDCMICLEELEVGSHTFHGDCIENSLKQSHYCPICQLKLLKLSGCKMLKSLPELLRSVTVVSIDSCSSLEVVASPSTVCKMHLGAVKAINCFKLAENINALTLLKKHLKALANSKEKFDIMMPGSEIPEWFSQQKSDSSIKIPLPINLRKDSQWIGIARCCIFVNNDPSMDDEDKSGDYETNNLWTTDCFDEKCDELEVSFTDQLKRNPKVKKCGIRIVYKKDLEEINEFQCHSSQSSPNFEHIHQHSAHNNGSVGKVSHIKRKHNVYKEAEEEGPQPKRMQKNFNFIMGHSGKKY</sequence>
<keyword evidence="3" id="KW-0433">Leucine-rich repeat</keyword>
<evidence type="ECO:0000313" key="10">
    <source>
        <dbReference type="Proteomes" id="UP000593561"/>
    </source>
</evidence>
<organism evidence="9 10">
    <name type="scientific">Gossypium davidsonii</name>
    <name type="common">Davidson's cotton</name>
    <name type="synonym">Gossypium klotzschianum subsp. davidsonii</name>
    <dbReference type="NCBI Taxonomy" id="34287"/>
    <lineage>
        <taxon>Eukaryota</taxon>
        <taxon>Viridiplantae</taxon>
        <taxon>Streptophyta</taxon>
        <taxon>Embryophyta</taxon>
        <taxon>Tracheophyta</taxon>
        <taxon>Spermatophyta</taxon>
        <taxon>Magnoliopsida</taxon>
        <taxon>eudicotyledons</taxon>
        <taxon>Gunneridae</taxon>
        <taxon>Pentapetalae</taxon>
        <taxon>rosids</taxon>
        <taxon>malvids</taxon>
        <taxon>Malvales</taxon>
        <taxon>Malvaceae</taxon>
        <taxon>Malvoideae</taxon>
        <taxon>Gossypium</taxon>
    </lineage>
</organism>
<evidence type="ECO:0000256" key="1">
    <source>
        <dbReference type="ARBA" id="ARBA00000900"/>
    </source>
</evidence>
<dbReference type="InterPro" id="IPR045344">
    <property type="entry name" value="C-JID"/>
</dbReference>
<evidence type="ECO:0000256" key="4">
    <source>
        <dbReference type="ARBA" id="ARBA00022723"/>
    </source>
</evidence>
<dbReference type="Proteomes" id="UP000593561">
    <property type="component" value="Unassembled WGS sequence"/>
</dbReference>
<keyword evidence="4" id="KW-0479">Metal-binding</keyword>
<dbReference type="GO" id="GO:0016567">
    <property type="term" value="P:protein ubiquitination"/>
    <property type="evidence" value="ECO:0007669"/>
    <property type="project" value="TreeGrafter"/>
</dbReference>
<dbReference type="Pfam" id="PF20160">
    <property type="entry name" value="C-JID"/>
    <property type="match status" value="1"/>
</dbReference>